<name>A0ABW5P2M9_9DEIO</name>
<keyword evidence="3" id="KW-1185">Reference proteome</keyword>
<accession>A0ABW5P2M9</accession>
<dbReference type="EMBL" id="JBHUMK010000026">
    <property type="protein sequence ID" value="MFD2609123.1"/>
    <property type="molecule type" value="Genomic_DNA"/>
</dbReference>
<organism evidence="2 3">
    <name type="scientific">Deinococcus taklimakanensis</name>
    <dbReference type="NCBI Taxonomy" id="536443"/>
    <lineage>
        <taxon>Bacteria</taxon>
        <taxon>Thermotogati</taxon>
        <taxon>Deinococcota</taxon>
        <taxon>Deinococci</taxon>
        <taxon>Deinococcales</taxon>
        <taxon>Deinococcaceae</taxon>
        <taxon>Deinococcus</taxon>
    </lineage>
</organism>
<reference evidence="3" key="1">
    <citation type="journal article" date="2019" name="Int. J. Syst. Evol. Microbiol.">
        <title>The Global Catalogue of Microorganisms (GCM) 10K type strain sequencing project: providing services to taxonomists for standard genome sequencing and annotation.</title>
        <authorList>
            <consortium name="The Broad Institute Genomics Platform"/>
            <consortium name="The Broad Institute Genome Sequencing Center for Infectious Disease"/>
            <person name="Wu L."/>
            <person name="Ma J."/>
        </authorList>
    </citation>
    <scope>NUCLEOTIDE SEQUENCE [LARGE SCALE GENOMIC DNA]</scope>
    <source>
        <strain evidence="3">KCTC 33842</strain>
    </source>
</reference>
<gene>
    <name evidence="2" type="ORF">ACFSR9_06665</name>
</gene>
<dbReference type="Proteomes" id="UP001597475">
    <property type="component" value="Unassembled WGS sequence"/>
</dbReference>
<evidence type="ECO:0000256" key="1">
    <source>
        <dbReference type="SAM" id="MobiDB-lite"/>
    </source>
</evidence>
<evidence type="ECO:0000313" key="2">
    <source>
        <dbReference type="EMBL" id="MFD2609123.1"/>
    </source>
</evidence>
<evidence type="ECO:0000313" key="3">
    <source>
        <dbReference type="Proteomes" id="UP001597475"/>
    </source>
</evidence>
<sequence length="216" mass="21591">MTAPEGTAAGTYPVTVTTTGDGGLTASTDLNVTVGTGGGTTPPPATGNTPWINEINYDTSAANDAGEFVEVVVPAGVDVSGMSLVLYNGNGGASYRTDSFTSGIVSTTASGTYTLYKFTYPSVNGGVLQNGSPDGIAICNDTTLVQFISYEGTFKATNGCASGVTSTSIGSAAQDNTSAPDSSLQLVGTGNKYSDFTWTGPTTATPGAVNTGQTLN</sequence>
<feature type="region of interest" description="Disordered" evidence="1">
    <location>
        <begin position="1"/>
        <end position="23"/>
    </location>
</feature>
<protein>
    <submittedName>
        <fullName evidence="2">Uncharacterized protein</fullName>
    </submittedName>
</protein>
<feature type="compositionally biased region" description="Low complexity" evidence="1">
    <location>
        <begin position="1"/>
        <end position="19"/>
    </location>
</feature>
<proteinExistence type="predicted"/>
<dbReference type="RefSeq" id="WP_386844244.1">
    <property type="nucleotide sequence ID" value="NZ_JBHUMK010000026.1"/>
</dbReference>
<comment type="caution">
    <text evidence="2">The sequence shown here is derived from an EMBL/GenBank/DDBJ whole genome shotgun (WGS) entry which is preliminary data.</text>
</comment>